<accession>A0ACC1N8P5</accession>
<dbReference type="Proteomes" id="UP001143910">
    <property type="component" value="Unassembled WGS sequence"/>
</dbReference>
<evidence type="ECO:0000313" key="2">
    <source>
        <dbReference type="Proteomes" id="UP001143910"/>
    </source>
</evidence>
<dbReference type="EMBL" id="JANJQO010000684">
    <property type="protein sequence ID" value="KAJ2975627.1"/>
    <property type="molecule type" value="Genomic_DNA"/>
</dbReference>
<sequence length="536" mass="60738">MEALTFTWMQIAYVVITCWLFYAVALGIYRLWFSPISHLPGPKLAALTQYYEFYYDIVLGGQYTFEIVDMHKKYGPVVRISPWEVHVGDHDFHSELYAGPNRRRDKWSFWAKQFGAPHSALATLDHHHHRLRRGALNQFFSKKNVRDLQPVIEDRVDRVLDRFQQQGNERPTEPIDILYPFSAYTNDVINEYAFARSDHLVEQPDFGAYTNDSLLQGTHMGPIIKHMNWALTLVNALPESISGRWRTGWGGFLKLKHDILNQIRDIKATQGTKLWELDVKHPTIFHDLLSTKLLPDSEKEEVRLAQDGQILVQGGTLTTSWTLSVAVFHLCSQTQRLKALRDELFAAIPDVNDVVPLAQLESLPYLSAVVKEALRHGIGTSGRLSRIAPDESFDIHDAGTGMVHHIPAGTVISMSPYLTVMDESIFPEPLGFIPERWLYDGARLEKHLTIFGGGPRVCLGMALAEAELFLMLAKLFRRWGSAGVAGGNAMGDERPGDTGVFKVFETTARDCYMASDYFIPMPYKGSKGLRFTLETR</sequence>
<reference evidence="1" key="1">
    <citation type="submission" date="2022-08" db="EMBL/GenBank/DDBJ databases">
        <title>Genome Sequence of Lecanicillium fungicola.</title>
        <authorList>
            <person name="Buettner E."/>
        </authorList>
    </citation>
    <scope>NUCLEOTIDE SEQUENCE</scope>
    <source>
        <strain evidence="1">Babe33</strain>
    </source>
</reference>
<gene>
    <name evidence="1" type="ORF">NQ176_g5414</name>
</gene>
<name>A0ACC1N8P5_9HYPO</name>
<keyword evidence="2" id="KW-1185">Reference proteome</keyword>
<proteinExistence type="predicted"/>
<organism evidence="1 2">
    <name type="scientific">Zarea fungicola</name>
    <dbReference type="NCBI Taxonomy" id="93591"/>
    <lineage>
        <taxon>Eukaryota</taxon>
        <taxon>Fungi</taxon>
        <taxon>Dikarya</taxon>
        <taxon>Ascomycota</taxon>
        <taxon>Pezizomycotina</taxon>
        <taxon>Sordariomycetes</taxon>
        <taxon>Hypocreomycetidae</taxon>
        <taxon>Hypocreales</taxon>
        <taxon>Cordycipitaceae</taxon>
        <taxon>Zarea</taxon>
    </lineage>
</organism>
<comment type="caution">
    <text evidence="1">The sequence shown here is derived from an EMBL/GenBank/DDBJ whole genome shotgun (WGS) entry which is preliminary data.</text>
</comment>
<evidence type="ECO:0000313" key="1">
    <source>
        <dbReference type="EMBL" id="KAJ2975627.1"/>
    </source>
</evidence>
<protein>
    <submittedName>
        <fullName evidence="1">Uncharacterized protein</fullName>
    </submittedName>
</protein>